<dbReference type="AlphaFoldDB" id="A0A0C2C4H8"/>
<keyword evidence="3" id="KW-1185">Reference proteome</keyword>
<feature type="compositionally biased region" description="Polar residues" evidence="1">
    <location>
        <begin position="72"/>
        <end position="84"/>
    </location>
</feature>
<sequence>MKEYTTIENINQFGPDANKERNLVRIKVKVVAFDKVHLKAKRQELKRLNAEWQIPHTCLIQAQKSDRKSRRSLQSGPSTLTGDSTFDPEISKFELYVLNKEPVLVTKHSPVLIASSERELFVK</sequence>
<dbReference type="Proteomes" id="UP000054047">
    <property type="component" value="Unassembled WGS sequence"/>
</dbReference>
<reference evidence="2 3" key="1">
    <citation type="submission" date="2013-12" db="EMBL/GenBank/DDBJ databases">
        <title>Draft genome of the parsitic nematode Ancylostoma duodenale.</title>
        <authorList>
            <person name="Mitreva M."/>
        </authorList>
    </citation>
    <scope>NUCLEOTIDE SEQUENCE [LARGE SCALE GENOMIC DNA]</scope>
    <source>
        <strain evidence="2 3">Zhejiang</strain>
    </source>
</reference>
<evidence type="ECO:0000313" key="3">
    <source>
        <dbReference type="Proteomes" id="UP000054047"/>
    </source>
</evidence>
<accession>A0A0C2C4H8</accession>
<evidence type="ECO:0000256" key="1">
    <source>
        <dbReference type="SAM" id="MobiDB-lite"/>
    </source>
</evidence>
<name>A0A0C2C4H8_9BILA</name>
<protein>
    <submittedName>
        <fullName evidence="2">Uncharacterized protein</fullName>
    </submittedName>
</protein>
<evidence type="ECO:0000313" key="2">
    <source>
        <dbReference type="EMBL" id="KIH44567.1"/>
    </source>
</evidence>
<organism evidence="2 3">
    <name type="scientific">Ancylostoma duodenale</name>
    <dbReference type="NCBI Taxonomy" id="51022"/>
    <lineage>
        <taxon>Eukaryota</taxon>
        <taxon>Metazoa</taxon>
        <taxon>Ecdysozoa</taxon>
        <taxon>Nematoda</taxon>
        <taxon>Chromadorea</taxon>
        <taxon>Rhabditida</taxon>
        <taxon>Rhabditina</taxon>
        <taxon>Rhabditomorpha</taxon>
        <taxon>Strongyloidea</taxon>
        <taxon>Ancylostomatidae</taxon>
        <taxon>Ancylostomatinae</taxon>
        <taxon>Ancylostoma</taxon>
    </lineage>
</organism>
<gene>
    <name evidence="2" type="ORF">ANCDUO_25407</name>
</gene>
<dbReference type="EMBL" id="KN776826">
    <property type="protein sequence ID" value="KIH44567.1"/>
    <property type="molecule type" value="Genomic_DNA"/>
</dbReference>
<dbReference type="OrthoDB" id="5846680at2759"/>
<proteinExistence type="predicted"/>
<feature type="non-terminal residue" evidence="2">
    <location>
        <position position="123"/>
    </location>
</feature>
<feature type="region of interest" description="Disordered" evidence="1">
    <location>
        <begin position="62"/>
        <end position="86"/>
    </location>
</feature>